<evidence type="ECO:0000313" key="1">
    <source>
        <dbReference type="EMBL" id="WAN70220.1"/>
    </source>
</evidence>
<sequence length="43" mass="4873">MALEVRTREAFPIDWAMTQNNLGNAYSERITGDKAQNLEEAFA</sequence>
<organism evidence="1">
    <name type="scientific">Moorena producens (strain JHB)</name>
    <dbReference type="NCBI Taxonomy" id="1454205"/>
    <lineage>
        <taxon>Bacteria</taxon>
        <taxon>Bacillati</taxon>
        <taxon>Cyanobacteriota</taxon>
        <taxon>Cyanophyceae</taxon>
        <taxon>Coleofasciculales</taxon>
        <taxon>Coleofasciculaceae</taxon>
        <taxon>Moorena</taxon>
    </lineage>
</organism>
<dbReference type="EMBL" id="CP017708">
    <property type="protein sequence ID" value="WAN70220.1"/>
    <property type="molecule type" value="Genomic_DNA"/>
</dbReference>
<dbReference type="Proteomes" id="UP000176944">
    <property type="component" value="Chromosome"/>
</dbReference>
<dbReference type="AlphaFoldDB" id="A0A9Q9UWT1"/>
<gene>
    <name evidence="1" type="ORF">BJP36_39905</name>
</gene>
<reference evidence="1" key="2">
    <citation type="submission" date="2022-10" db="EMBL/GenBank/DDBJ databases">
        <authorList>
            <person name="Ngo T.-E."/>
        </authorList>
    </citation>
    <scope>NUCLEOTIDE SEQUENCE</scope>
    <source>
        <strain evidence="1">JHB</strain>
    </source>
</reference>
<accession>A0A9Q9UWT1</accession>
<name>A0A9Q9UWT1_MOOP1</name>
<reference evidence="1" key="1">
    <citation type="journal article" date="2017" name="Proc. Natl. Acad. Sci. U.S.A.">
        <title>Comparative genomics uncovers the prolific and distinctive metabolic potential of the cyanobacterial genus Moorea.</title>
        <authorList>
            <person name="Leao T."/>
            <person name="Castelao G."/>
            <person name="Korobeynikov A."/>
            <person name="Monroe E.A."/>
            <person name="Podell S."/>
            <person name="Glukhov E."/>
            <person name="Allen E.E."/>
            <person name="Gerwick W.H."/>
            <person name="Gerwick L."/>
        </authorList>
    </citation>
    <scope>NUCLEOTIDE SEQUENCE</scope>
    <source>
        <strain evidence="1">JHB</strain>
    </source>
</reference>
<protein>
    <submittedName>
        <fullName evidence="1">Tetratricopeptide repeat protein</fullName>
    </submittedName>
</protein>
<proteinExistence type="predicted"/>